<evidence type="ECO:0000256" key="2">
    <source>
        <dbReference type="ARBA" id="ARBA00022771"/>
    </source>
</evidence>
<name>A0AAV6TTU7_9ARAC</name>
<organism evidence="5 6">
    <name type="scientific">Oedothorax gibbosus</name>
    <dbReference type="NCBI Taxonomy" id="931172"/>
    <lineage>
        <taxon>Eukaryota</taxon>
        <taxon>Metazoa</taxon>
        <taxon>Ecdysozoa</taxon>
        <taxon>Arthropoda</taxon>
        <taxon>Chelicerata</taxon>
        <taxon>Arachnida</taxon>
        <taxon>Araneae</taxon>
        <taxon>Araneomorphae</taxon>
        <taxon>Entelegynae</taxon>
        <taxon>Araneoidea</taxon>
        <taxon>Linyphiidae</taxon>
        <taxon>Erigoninae</taxon>
        <taxon>Oedothorax</taxon>
    </lineage>
</organism>
<dbReference type="GO" id="GO:0008270">
    <property type="term" value="F:zinc ion binding"/>
    <property type="evidence" value="ECO:0007669"/>
    <property type="project" value="UniProtKB-KW"/>
</dbReference>
<dbReference type="SUPFAM" id="SSF57783">
    <property type="entry name" value="Zinc beta-ribbon"/>
    <property type="match status" value="1"/>
</dbReference>
<protein>
    <recommendedName>
        <fullName evidence="4">TFIIS-type domain-containing protein</fullName>
    </recommendedName>
</protein>
<dbReference type="Proteomes" id="UP000827092">
    <property type="component" value="Unassembled WGS sequence"/>
</dbReference>
<keyword evidence="3" id="KW-0862">Zinc</keyword>
<comment type="caution">
    <text evidence="5">The sequence shown here is derived from an EMBL/GenBank/DDBJ whole genome shotgun (WGS) entry which is preliminary data.</text>
</comment>
<keyword evidence="1" id="KW-0479">Metal-binding</keyword>
<keyword evidence="2" id="KW-0863">Zinc-finger</keyword>
<dbReference type="EMBL" id="JAFNEN010001048">
    <property type="protein sequence ID" value="KAG8175193.1"/>
    <property type="molecule type" value="Genomic_DNA"/>
</dbReference>
<dbReference type="GO" id="GO:0003676">
    <property type="term" value="F:nucleic acid binding"/>
    <property type="evidence" value="ECO:0007669"/>
    <property type="project" value="InterPro"/>
</dbReference>
<accession>A0AAV6TTU7</accession>
<evidence type="ECO:0000256" key="1">
    <source>
        <dbReference type="ARBA" id="ARBA00022723"/>
    </source>
</evidence>
<gene>
    <name evidence="5" type="ORF">JTE90_022616</name>
</gene>
<dbReference type="AlphaFoldDB" id="A0AAV6TTU7"/>
<sequence>MDYYQPMDTDVPSGKSEKVMEVVSVEEFEEPLFTEQELDSWTHQSEKPPHSCCDTPNISFILKQDRAIDEPPTVYLQCQSCRREMKGHTMNTK</sequence>
<keyword evidence="6" id="KW-1185">Reference proteome</keyword>
<dbReference type="InterPro" id="IPR001222">
    <property type="entry name" value="Znf_TFIIS"/>
</dbReference>
<dbReference type="GO" id="GO:0006351">
    <property type="term" value="P:DNA-templated transcription"/>
    <property type="evidence" value="ECO:0007669"/>
    <property type="project" value="InterPro"/>
</dbReference>
<feature type="domain" description="TFIIS-type" evidence="4">
    <location>
        <begin position="53"/>
        <end position="83"/>
    </location>
</feature>
<evidence type="ECO:0000313" key="6">
    <source>
        <dbReference type="Proteomes" id="UP000827092"/>
    </source>
</evidence>
<dbReference type="Gene3D" id="2.20.25.10">
    <property type="match status" value="1"/>
</dbReference>
<proteinExistence type="predicted"/>
<evidence type="ECO:0000313" key="5">
    <source>
        <dbReference type="EMBL" id="KAG8175193.1"/>
    </source>
</evidence>
<reference evidence="5 6" key="1">
    <citation type="journal article" date="2022" name="Nat. Ecol. Evol.">
        <title>A masculinizing supergene underlies an exaggerated male reproductive morph in a spider.</title>
        <authorList>
            <person name="Hendrickx F."/>
            <person name="De Corte Z."/>
            <person name="Sonet G."/>
            <person name="Van Belleghem S.M."/>
            <person name="Kostlbacher S."/>
            <person name="Vangestel C."/>
        </authorList>
    </citation>
    <scope>NUCLEOTIDE SEQUENCE [LARGE SCALE GENOMIC DNA]</scope>
    <source>
        <strain evidence="5">W744_W776</strain>
    </source>
</reference>
<evidence type="ECO:0000256" key="3">
    <source>
        <dbReference type="ARBA" id="ARBA00022833"/>
    </source>
</evidence>
<evidence type="ECO:0000259" key="4">
    <source>
        <dbReference type="Pfam" id="PF01096"/>
    </source>
</evidence>
<dbReference type="Pfam" id="PF01096">
    <property type="entry name" value="Zn_ribbon_TFIIS"/>
    <property type="match status" value="1"/>
</dbReference>